<dbReference type="SUPFAM" id="SSF46689">
    <property type="entry name" value="Homeodomain-like"/>
    <property type="match status" value="1"/>
</dbReference>
<keyword evidence="4" id="KW-0804">Transcription</keyword>
<comment type="caution">
    <text evidence="7">The sequence shown here is derived from an EMBL/GenBank/DDBJ whole genome shotgun (WGS) entry which is preliminary data.</text>
</comment>
<organism evidence="7 8">
    <name type="scientific">Galliscardovia ingluviei</name>
    <dbReference type="NCBI Taxonomy" id="1769422"/>
    <lineage>
        <taxon>Bacteria</taxon>
        <taxon>Bacillati</taxon>
        <taxon>Actinomycetota</taxon>
        <taxon>Actinomycetes</taxon>
        <taxon>Bifidobacteriales</taxon>
        <taxon>Bifidobacteriaceae</taxon>
        <taxon>Galliscardovia</taxon>
    </lineage>
</organism>
<proteinExistence type="predicted"/>
<sequence length="208" mass="24488">MVDIKKKIRKSPEARKQEIIEASVKLISERGFNGISLRDVADAVGISQPGLLHYVGNKDGLLSLLITDIYDMTGTPSDFMKSGLPGSDPEGMHFPAYLRFLVRHNAHRRQMVQLYMVLETESFNIDHPLHKYFEHRPEEVWKHYSQYSWKLPPGMQWDVHMRPFVRKSIEAMDGIQLRWLRQPPIDFYDEWVDFERILFPSPQWDGYK</sequence>
<evidence type="ECO:0000256" key="2">
    <source>
        <dbReference type="ARBA" id="ARBA00023015"/>
    </source>
</evidence>
<evidence type="ECO:0000256" key="1">
    <source>
        <dbReference type="ARBA" id="ARBA00022491"/>
    </source>
</evidence>
<feature type="domain" description="HTH tetR-type" evidence="6">
    <location>
        <begin position="13"/>
        <end position="73"/>
    </location>
</feature>
<dbReference type="InterPro" id="IPR001647">
    <property type="entry name" value="HTH_TetR"/>
</dbReference>
<keyword evidence="8" id="KW-1185">Reference proteome</keyword>
<evidence type="ECO:0000256" key="5">
    <source>
        <dbReference type="PROSITE-ProRule" id="PRU00335"/>
    </source>
</evidence>
<dbReference type="EMBL" id="BMDH01000004">
    <property type="protein sequence ID" value="GGI15077.1"/>
    <property type="molecule type" value="Genomic_DNA"/>
</dbReference>
<evidence type="ECO:0000313" key="8">
    <source>
        <dbReference type="Proteomes" id="UP000619536"/>
    </source>
</evidence>
<dbReference type="PRINTS" id="PR00455">
    <property type="entry name" value="HTHTETR"/>
</dbReference>
<dbReference type="PANTHER" id="PTHR30055">
    <property type="entry name" value="HTH-TYPE TRANSCRIPTIONAL REGULATOR RUTR"/>
    <property type="match status" value="1"/>
</dbReference>
<evidence type="ECO:0000259" key="6">
    <source>
        <dbReference type="PROSITE" id="PS50977"/>
    </source>
</evidence>
<protein>
    <submittedName>
        <fullName evidence="7">AcrR family transcriptional regulator</fullName>
    </submittedName>
</protein>
<dbReference type="Pfam" id="PF00440">
    <property type="entry name" value="TetR_N"/>
    <property type="match status" value="1"/>
</dbReference>
<dbReference type="PANTHER" id="PTHR30055:SF175">
    <property type="entry name" value="HTH-TYPE TRANSCRIPTIONAL REPRESSOR KSTR2"/>
    <property type="match status" value="1"/>
</dbReference>
<keyword evidence="2" id="KW-0805">Transcription regulation</keyword>
<dbReference type="InterPro" id="IPR009057">
    <property type="entry name" value="Homeodomain-like_sf"/>
</dbReference>
<dbReference type="Proteomes" id="UP000619536">
    <property type="component" value="Unassembled WGS sequence"/>
</dbReference>
<evidence type="ECO:0000313" key="7">
    <source>
        <dbReference type="EMBL" id="GGI15077.1"/>
    </source>
</evidence>
<reference evidence="7" key="2">
    <citation type="submission" date="2020-09" db="EMBL/GenBank/DDBJ databases">
        <authorList>
            <person name="Sun Q."/>
            <person name="Sedlacek I."/>
        </authorList>
    </citation>
    <scope>NUCLEOTIDE SEQUENCE</scope>
    <source>
        <strain evidence="7">CCM 8606</strain>
    </source>
</reference>
<gene>
    <name evidence="7" type="ORF">GCM10007377_14110</name>
</gene>
<dbReference type="AlphaFoldDB" id="A0A8J3AQK7"/>
<dbReference type="GO" id="GO:0003700">
    <property type="term" value="F:DNA-binding transcription factor activity"/>
    <property type="evidence" value="ECO:0007669"/>
    <property type="project" value="TreeGrafter"/>
</dbReference>
<dbReference type="Gene3D" id="1.10.357.10">
    <property type="entry name" value="Tetracycline Repressor, domain 2"/>
    <property type="match status" value="1"/>
</dbReference>
<name>A0A8J3AQK7_9BIFI</name>
<dbReference type="PROSITE" id="PS50977">
    <property type="entry name" value="HTH_TETR_2"/>
    <property type="match status" value="1"/>
</dbReference>
<keyword evidence="1" id="KW-0678">Repressor</keyword>
<dbReference type="RefSeq" id="WP_188355576.1">
    <property type="nucleotide sequence ID" value="NZ_BMDH01000004.1"/>
</dbReference>
<feature type="DNA-binding region" description="H-T-H motif" evidence="5">
    <location>
        <begin position="36"/>
        <end position="55"/>
    </location>
</feature>
<keyword evidence="3 5" id="KW-0238">DNA-binding</keyword>
<dbReference type="GO" id="GO:0000976">
    <property type="term" value="F:transcription cis-regulatory region binding"/>
    <property type="evidence" value="ECO:0007669"/>
    <property type="project" value="TreeGrafter"/>
</dbReference>
<reference evidence="7" key="1">
    <citation type="journal article" date="2014" name="Int. J. Syst. Evol. Microbiol.">
        <title>Complete genome sequence of Corynebacterium casei LMG S-19264T (=DSM 44701T), isolated from a smear-ripened cheese.</title>
        <authorList>
            <consortium name="US DOE Joint Genome Institute (JGI-PGF)"/>
            <person name="Walter F."/>
            <person name="Albersmeier A."/>
            <person name="Kalinowski J."/>
            <person name="Ruckert C."/>
        </authorList>
    </citation>
    <scope>NUCLEOTIDE SEQUENCE</scope>
    <source>
        <strain evidence="7">CCM 8606</strain>
    </source>
</reference>
<evidence type="ECO:0000256" key="4">
    <source>
        <dbReference type="ARBA" id="ARBA00023163"/>
    </source>
</evidence>
<evidence type="ECO:0000256" key="3">
    <source>
        <dbReference type="ARBA" id="ARBA00023125"/>
    </source>
</evidence>
<dbReference type="InterPro" id="IPR050109">
    <property type="entry name" value="HTH-type_TetR-like_transc_reg"/>
</dbReference>
<accession>A0A8J3AQK7</accession>